<dbReference type="GO" id="GO:0003700">
    <property type="term" value="F:DNA-binding transcription factor activity"/>
    <property type="evidence" value="ECO:0007669"/>
    <property type="project" value="TreeGrafter"/>
</dbReference>
<evidence type="ECO:0000313" key="4">
    <source>
        <dbReference type="Proteomes" id="UP000281594"/>
    </source>
</evidence>
<dbReference type="InterPro" id="IPR010982">
    <property type="entry name" value="Lambda_DNA-bd_dom_sf"/>
</dbReference>
<dbReference type="AlphaFoldDB" id="A0A3L8RMD2"/>
<dbReference type="PANTHER" id="PTHR46797">
    <property type="entry name" value="HTH-TYPE TRANSCRIPTIONAL REGULATOR"/>
    <property type="match status" value="1"/>
</dbReference>
<evidence type="ECO:0000259" key="2">
    <source>
        <dbReference type="PROSITE" id="PS50943"/>
    </source>
</evidence>
<dbReference type="InterPro" id="IPR050807">
    <property type="entry name" value="TransReg_Diox_bact_type"/>
</dbReference>
<dbReference type="STRING" id="1343740.M271_23445"/>
<dbReference type="Gene3D" id="1.10.260.40">
    <property type="entry name" value="lambda repressor-like DNA-binding domains"/>
    <property type="match status" value="1"/>
</dbReference>
<dbReference type="PANTHER" id="PTHR46797:SF1">
    <property type="entry name" value="METHYLPHOSPHONATE SYNTHASE"/>
    <property type="match status" value="1"/>
</dbReference>
<protein>
    <submittedName>
        <fullName evidence="3">XRE family transcriptional regulator</fullName>
    </submittedName>
</protein>
<dbReference type="SUPFAM" id="SSF47413">
    <property type="entry name" value="lambda repressor-like DNA-binding domains"/>
    <property type="match status" value="1"/>
</dbReference>
<feature type="domain" description="HTH cro/C1-type" evidence="2">
    <location>
        <begin position="16"/>
        <end position="70"/>
    </location>
</feature>
<dbReference type="PROSITE" id="PS50943">
    <property type="entry name" value="HTH_CROC1"/>
    <property type="match status" value="1"/>
</dbReference>
<organism evidence="3 4">
    <name type="scientific">Streptomyces rapamycinicus (strain ATCC 29253 / DSM 41530 / NRRL 5491 / AYB-994)</name>
    <name type="common">Streptomyces hygroscopicus (strain ATCC 29253)</name>
    <dbReference type="NCBI Taxonomy" id="1343740"/>
    <lineage>
        <taxon>Bacteria</taxon>
        <taxon>Bacillati</taxon>
        <taxon>Actinomycetota</taxon>
        <taxon>Actinomycetes</taxon>
        <taxon>Kitasatosporales</taxon>
        <taxon>Streptomycetaceae</taxon>
        <taxon>Streptomyces</taxon>
        <taxon>Streptomyces violaceusniger group</taxon>
    </lineage>
</organism>
<evidence type="ECO:0000313" key="3">
    <source>
        <dbReference type="EMBL" id="RLV80720.1"/>
    </source>
</evidence>
<dbReference type="SMART" id="SM00530">
    <property type="entry name" value="HTH_XRE"/>
    <property type="match status" value="1"/>
</dbReference>
<dbReference type="CDD" id="cd00093">
    <property type="entry name" value="HTH_XRE"/>
    <property type="match status" value="1"/>
</dbReference>
<dbReference type="RefSeq" id="WP_121824585.1">
    <property type="nucleotide sequence ID" value="NC_022785.1"/>
</dbReference>
<gene>
    <name evidence="3" type="ORF">D3C57_120085</name>
</gene>
<dbReference type="Pfam" id="PF01381">
    <property type="entry name" value="HTH_3"/>
    <property type="match status" value="1"/>
</dbReference>
<proteinExistence type="predicted"/>
<sequence length="401" mass="43877">MAQANDGRPAGVGARIRELRALRDYSLRELAQRAHVSKSMLSDVERGERQPSEQVIAAVAKALRVNVSVLHGQPYIEQLRKDQLDRLITPLGIALDDWGIPPEDDAPPPRPLPELQQAIRTVQDLRTVSEYGKLATGLPALLAEISYATLLHPTPGRDRELIHWLQTEAALGAFSVAYKFGYMDLARLSLARMASAAALSGDPRQVAAERMKRAQLSTDGPAMEQGLRLVKQGLRDLADDGTAETRAVRGGLLLKGVQLYGVLGNADESNAYLQEAEGIANEIGETNHYLFVFGPTNVAQHAIAAAADRDEHGEALRLARAVHLPEGYSPARAGVYWIDRARAEALTAHPDDALESLVKARDATPQQTRYHPTTRETVGTLLRARPRPSQELREYALWSGV</sequence>
<keyword evidence="1" id="KW-0238">DNA-binding</keyword>
<dbReference type="InterPro" id="IPR001387">
    <property type="entry name" value="Cro/C1-type_HTH"/>
</dbReference>
<dbReference type="Proteomes" id="UP000281594">
    <property type="component" value="Unassembled WGS sequence"/>
</dbReference>
<evidence type="ECO:0000256" key="1">
    <source>
        <dbReference type="ARBA" id="ARBA00023125"/>
    </source>
</evidence>
<reference evidence="3 4" key="1">
    <citation type="journal article" date="2018" name="J. Biol. Chem.">
        <title>Discovery of the actinoplanic acid pathway in Streptomyces rapamycinicus reveals a genetically conserved synergism with rapamycin.</title>
        <authorList>
            <person name="Mrak P."/>
            <person name="Krastel P."/>
            <person name="Pivk Lukancic P."/>
            <person name="Tao J."/>
            <person name="Pistorius D."/>
            <person name="Moore C.M."/>
        </authorList>
    </citation>
    <scope>NUCLEOTIDE SEQUENCE [LARGE SCALE GENOMIC DNA]</scope>
    <source>
        <strain evidence="3 4">NRRL 5491</strain>
    </source>
</reference>
<dbReference type="GO" id="GO:0003677">
    <property type="term" value="F:DNA binding"/>
    <property type="evidence" value="ECO:0007669"/>
    <property type="project" value="UniProtKB-KW"/>
</dbReference>
<dbReference type="GO" id="GO:0005829">
    <property type="term" value="C:cytosol"/>
    <property type="evidence" value="ECO:0007669"/>
    <property type="project" value="TreeGrafter"/>
</dbReference>
<name>A0A3L8RMD2_STRRN</name>
<accession>A0A3L8RMD2</accession>
<dbReference type="EMBL" id="QYCY01000001">
    <property type="protein sequence ID" value="RLV80720.1"/>
    <property type="molecule type" value="Genomic_DNA"/>
</dbReference>
<comment type="caution">
    <text evidence="3">The sequence shown here is derived from an EMBL/GenBank/DDBJ whole genome shotgun (WGS) entry which is preliminary data.</text>
</comment>